<keyword evidence="4" id="KW-1185">Reference proteome</keyword>
<dbReference type="InterPro" id="IPR045398">
    <property type="entry name" value="DUF6515"/>
</dbReference>
<evidence type="ECO:0008006" key="5">
    <source>
        <dbReference type="Google" id="ProtNLM"/>
    </source>
</evidence>
<name>A0ABQ6PND4_9BACT</name>
<proteinExistence type="predicted"/>
<dbReference type="Proteomes" id="UP001338309">
    <property type="component" value="Unassembled WGS sequence"/>
</dbReference>
<keyword evidence="2" id="KW-0732">Signal</keyword>
<comment type="caution">
    <text evidence="3">The sequence shown here is derived from an EMBL/GenBank/DDBJ whole genome shotgun (WGS) entry which is preliminary data.</text>
</comment>
<feature type="signal peptide" evidence="2">
    <location>
        <begin position="1"/>
        <end position="23"/>
    </location>
</feature>
<sequence>MKIYSKILTYTLFLAALIFFGSAEDTLAQRFAGRGGGGARPAMSRPASKPAARPASRPATTSRPTTANRATPSRGNNKGGAINGGSNRVTISPKVDSKVGSIKNSGNTGSGNRVNNINTGDRGSNNRVNVDKSRGDVNINIDNSRNTVIRNNRNVAYRPPYRPYVRPPYIWGGFGFSWYRPYYYHPFTPFYWGPVWHPWGFFVATLAVTAIVVSVDNQDYHYDEGVFYVQADDGYVVVEAPQGATVKVIPKDSEVVEVSPTVNNYYYGGTFYEQKDGTYTVVPPPAGSVVSALPEGAEEVKVGDQTFVKYGDTYYMPVEVDGKNMYEIVQVEEEK</sequence>
<organism evidence="3 4">
    <name type="scientific">Algoriphagus confluentis</name>
    <dbReference type="NCBI Taxonomy" id="1697556"/>
    <lineage>
        <taxon>Bacteria</taxon>
        <taxon>Pseudomonadati</taxon>
        <taxon>Bacteroidota</taxon>
        <taxon>Cytophagia</taxon>
        <taxon>Cytophagales</taxon>
        <taxon>Cyclobacteriaceae</taxon>
        <taxon>Algoriphagus</taxon>
    </lineage>
</organism>
<evidence type="ECO:0000256" key="2">
    <source>
        <dbReference type="SAM" id="SignalP"/>
    </source>
</evidence>
<gene>
    <name evidence="3" type="ORF">Aconfl_21230</name>
</gene>
<feature type="region of interest" description="Disordered" evidence="1">
    <location>
        <begin position="33"/>
        <end position="132"/>
    </location>
</feature>
<protein>
    <recommendedName>
        <fullName evidence="5">DUF3300 domain-containing protein</fullName>
    </recommendedName>
</protein>
<accession>A0ABQ6PND4</accession>
<dbReference type="RefSeq" id="WP_338224202.1">
    <property type="nucleotide sequence ID" value="NZ_BTPD01000006.1"/>
</dbReference>
<feature type="compositionally biased region" description="Low complexity" evidence="1">
    <location>
        <begin position="40"/>
        <end position="72"/>
    </location>
</feature>
<evidence type="ECO:0000313" key="4">
    <source>
        <dbReference type="Proteomes" id="UP001338309"/>
    </source>
</evidence>
<dbReference type="Pfam" id="PF20125">
    <property type="entry name" value="DUF6515"/>
    <property type="match status" value="1"/>
</dbReference>
<dbReference type="EMBL" id="BTPD01000006">
    <property type="protein sequence ID" value="GMQ29480.1"/>
    <property type="molecule type" value="Genomic_DNA"/>
</dbReference>
<feature type="chain" id="PRO_5046929535" description="DUF3300 domain-containing protein" evidence="2">
    <location>
        <begin position="24"/>
        <end position="335"/>
    </location>
</feature>
<evidence type="ECO:0000313" key="3">
    <source>
        <dbReference type="EMBL" id="GMQ29480.1"/>
    </source>
</evidence>
<feature type="compositionally biased region" description="Polar residues" evidence="1">
    <location>
        <begin position="102"/>
        <end position="128"/>
    </location>
</feature>
<evidence type="ECO:0000256" key="1">
    <source>
        <dbReference type="SAM" id="MobiDB-lite"/>
    </source>
</evidence>
<reference evidence="3 4" key="1">
    <citation type="submission" date="2023-08" db="EMBL/GenBank/DDBJ databases">
        <title>Draft genome sequence of Algoriphagus confluentis.</title>
        <authorList>
            <person name="Takatani N."/>
            <person name="Hosokawa M."/>
            <person name="Sawabe T."/>
        </authorList>
    </citation>
    <scope>NUCLEOTIDE SEQUENCE [LARGE SCALE GENOMIC DNA]</scope>
    <source>
        <strain evidence="3 4">NBRC 111222</strain>
    </source>
</reference>